<evidence type="ECO:0000313" key="1">
    <source>
        <dbReference type="EMBL" id="SPE22046.1"/>
    </source>
</evidence>
<organism evidence="1 2">
    <name type="scientific">Candidatus Sulfuritelmatomonas gaucii</name>
    <dbReference type="NCBI Taxonomy" id="2043161"/>
    <lineage>
        <taxon>Bacteria</taxon>
        <taxon>Pseudomonadati</taxon>
        <taxon>Acidobacteriota</taxon>
        <taxon>Terriglobia</taxon>
        <taxon>Terriglobales</taxon>
        <taxon>Acidobacteriaceae</taxon>
        <taxon>Candidatus Sulfuritelmatomonas</taxon>
    </lineage>
</organism>
<reference evidence="2" key="1">
    <citation type="submission" date="2018-02" db="EMBL/GenBank/DDBJ databases">
        <authorList>
            <person name="Hausmann B."/>
        </authorList>
    </citation>
    <scope>NUCLEOTIDE SEQUENCE [LARGE SCALE GENOMIC DNA]</scope>
    <source>
        <strain evidence="2">Peat soil MAG SbA5</strain>
    </source>
</reference>
<accession>A0A2N9LFL2</accession>
<dbReference type="EMBL" id="OKRB01000090">
    <property type="protein sequence ID" value="SPE22046.1"/>
    <property type="molecule type" value="Genomic_DNA"/>
</dbReference>
<evidence type="ECO:0000313" key="2">
    <source>
        <dbReference type="Proteomes" id="UP000239735"/>
    </source>
</evidence>
<proteinExistence type="predicted"/>
<dbReference type="SUPFAM" id="SSF48452">
    <property type="entry name" value="TPR-like"/>
    <property type="match status" value="1"/>
</dbReference>
<dbReference type="Proteomes" id="UP000239735">
    <property type="component" value="Unassembled WGS sequence"/>
</dbReference>
<dbReference type="Pfam" id="PF13432">
    <property type="entry name" value="TPR_16"/>
    <property type="match status" value="1"/>
</dbReference>
<dbReference type="Gene3D" id="1.25.40.10">
    <property type="entry name" value="Tetratricopeptide repeat domain"/>
    <property type="match status" value="1"/>
</dbReference>
<name>A0A2N9LFL2_9BACT</name>
<dbReference type="AlphaFoldDB" id="A0A2N9LFL2"/>
<dbReference type="InterPro" id="IPR011990">
    <property type="entry name" value="TPR-like_helical_dom_sf"/>
</dbReference>
<gene>
    <name evidence="1" type="ORF">SBA5_330088</name>
</gene>
<sequence length="144" mass="15929">MWRQIWPAGPAAWAQFQFRQSLPISQILAPQPRAGLDASKMDKIEGLKEILAVDPRNSFARYGLAMELASRGDTAAALAEFDTLLANDPGYTQGYFMVAQTLVRAGRKPEAIEQLKAGMNCATRDGNSHAVNEMQTMMEELQQQ</sequence>
<protein>
    <submittedName>
        <fullName evidence="1">Uncharacterized protein</fullName>
    </submittedName>
</protein>